<sequence>MKRLALLFASAIALSATAARADYPEKPITMIVGYAAGGTSDTAARVTADALSKQLGQPVVVENKPGAATTIASNYVREQPADGYTLYAAAVSLALNGYLQPSVAYEMSDFDYLSGMADVPFVLHVNNDLGVSNMAGLIQAIKDRPGELAIGTSGAGAINHLIAEYWKDALGLDAIIIHYQGDAPARQDLMAGNIQMSFTAVTAAAPLIEAGKTTGIAVTSADRLEELPDLPTVAEAAGLDGFSATYWMALAAPAGLPEDVKARLGEAVDAMAADDALTAEMKKLGMVKTMVPAADIKARFEKEQGVYGKLIEEVGITTQ</sequence>
<dbReference type="InterPro" id="IPR005064">
    <property type="entry name" value="BUG"/>
</dbReference>
<dbReference type="InterPro" id="IPR042100">
    <property type="entry name" value="Bug_dom1"/>
</dbReference>
<evidence type="ECO:0000256" key="2">
    <source>
        <dbReference type="SAM" id="SignalP"/>
    </source>
</evidence>
<protein>
    <submittedName>
        <fullName evidence="3">MFS transporter</fullName>
    </submittedName>
</protein>
<evidence type="ECO:0000256" key="1">
    <source>
        <dbReference type="ARBA" id="ARBA00006987"/>
    </source>
</evidence>
<gene>
    <name evidence="3" type="ORF">GCM10011360_14920</name>
</gene>
<keyword evidence="4" id="KW-1185">Reference proteome</keyword>
<dbReference type="PANTHER" id="PTHR42928">
    <property type="entry name" value="TRICARBOXYLATE-BINDING PROTEIN"/>
    <property type="match status" value="1"/>
</dbReference>
<dbReference type="RefSeq" id="WP_188477027.1">
    <property type="nucleotide sequence ID" value="NZ_BMFJ01000001.1"/>
</dbReference>
<dbReference type="PIRSF" id="PIRSF017082">
    <property type="entry name" value="YflP"/>
    <property type="match status" value="1"/>
</dbReference>
<name>A0A917A565_9RHOB</name>
<dbReference type="PANTHER" id="PTHR42928:SF5">
    <property type="entry name" value="BLR1237 PROTEIN"/>
    <property type="match status" value="1"/>
</dbReference>
<reference evidence="4" key="1">
    <citation type="journal article" date="2019" name="Int. J. Syst. Evol. Microbiol.">
        <title>The Global Catalogue of Microorganisms (GCM) 10K type strain sequencing project: providing services to taxonomists for standard genome sequencing and annotation.</title>
        <authorList>
            <consortium name="The Broad Institute Genomics Platform"/>
            <consortium name="The Broad Institute Genome Sequencing Center for Infectious Disease"/>
            <person name="Wu L."/>
            <person name="Ma J."/>
        </authorList>
    </citation>
    <scope>NUCLEOTIDE SEQUENCE [LARGE SCALE GENOMIC DNA]</scope>
    <source>
        <strain evidence="4">CGMCC 1.12664</strain>
    </source>
</reference>
<dbReference type="Gene3D" id="3.40.190.150">
    <property type="entry name" value="Bordetella uptake gene, domain 1"/>
    <property type="match status" value="1"/>
</dbReference>
<feature type="chain" id="PRO_5037599782" evidence="2">
    <location>
        <begin position="22"/>
        <end position="319"/>
    </location>
</feature>
<dbReference type="AlphaFoldDB" id="A0A917A565"/>
<proteinExistence type="inferred from homology"/>
<keyword evidence="2" id="KW-0732">Signal</keyword>
<accession>A0A917A565</accession>
<comment type="similarity">
    <text evidence="1">Belongs to the UPF0065 (bug) family.</text>
</comment>
<feature type="signal peptide" evidence="2">
    <location>
        <begin position="1"/>
        <end position="21"/>
    </location>
</feature>
<evidence type="ECO:0000313" key="4">
    <source>
        <dbReference type="Proteomes" id="UP000612855"/>
    </source>
</evidence>
<dbReference type="SUPFAM" id="SSF53850">
    <property type="entry name" value="Periplasmic binding protein-like II"/>
    <property type="match status" value="1"/>
</dbReference>
<dbReference type="CDD" id="cd07012">
    <property type="entry name" value="PBP2_Bug_TTT"/>
    <property type="match status" value="1"/>
</dbReference>
<dbReference type="Pfam" id="PF03401">
    <property type="entry name" value="TctC"/>
    <property type="match status" value="1"/>
</dbReference>
<comment type="caution">
    <text evidence="3">The sequence shown here is derived from an EMBL/GenBank/DDBJ whole genome shotgun (WGS) entry which is preliminary data.</text>
</comment>
<organism evidence="3 4">
    <name type="scientific">Primorskyibacter flagellatus</name>
    <dbReference type="NCBI Taxonomy" id="1387277"/>
    <lineage>
        <taxon>Bacteria</taxon>
        <taxon>Pseudomonadati</taxon>
        <taxon>Pseudomonadota</taxon>
        <taxon>Alphaproteobacteria</taxon>
        <taxon>Rhodobacterales</taxon>
        <taxon>Roseobacteraceae</taxon>
        <taxon>Primorskyibacter</taxon>
    </lineage>
</organism>
<dbReference type="EMBL" id="BMFJ01000001">
    <property type="protein sequence ID" value="GGE27710.1"/>
    <property type="molecule type" value="Genomic_DNA"/>
</dbReference>
<evidence type="ECO:0000313" key="3">
    <source>
        <dbReference type="EMBL" id="GGE27710.1"/>
    </source>
</evidence>
<dbReference type="Gene3D" id="3.40.190.10">
    <property type="entry name" value="Periplasmic binding protein-like II"/>
    <property type="match status" value="1"/>
</dbReference>
<dbReference type="Proteomes" id="UP000612855">
    <property type="component" value="Unassembled WGS sequence"/>
</dbReference>